<dbReference type="EMBL" id="VJMF01000110">
    <property type="protein sequence ID" value="TRL23910.1"/>
    <property type="molecule type" value="Genomic_DNA"/>
</dbReference>
<evidence type="ECO:0000256" key="5">
    <source>
        <dbReference type="ARBA" id="ARBA00048542"/>
    </source>
</evidence>
<dbReference type="InterPro" id="IPR050104">
    <property type="entry name" value="FMN-dep_NADH:Q_OxRdtase_AzoR1"/>
</dbReference>
<comment type="cofactor">
    <cofactor evidence="6">
        <name>FMN</name>
        <dbReference type="ChEBI" id="CHEBI:58210"/>
    </cofactor>
    <text evidence="6">Binds 1 FMN per subunit.</text>
</comment>
<sequence length="205" mass="21801">MTRLLHIDSSIMGEKSLSRRLTAELVEKLRGDIPGLEVAYRDVAAAAPPMLSSALFFARGAGTEPEDAALRAELSTARDILEEFLAADIVVIGAPMYNFSIPTQLRGWIDHLVVPGKTFAYTAAGLQGLVTGKRLIVVSTRGSLYAGNEALSAQDHQEAYLRTTFGNLGVTDFAFIRAEGVGLGPAQKEEALASARRDIAALAAA</sequence>
<dbReference type="GO" id="GO:0010181">
    <property type="term" value="F:FMN binding"/>
    <property type="evidence" value="ECO:0007669"/>
    <property type="project" value="UniProtKB-UniRule"/>
</dbReference>
<dbReference type="InterPro" id="IPR003680">
    <property type="entry name" value="Flavodoxin_fold"/>
</dbReference>
<dbReference type="EC" id="1.7.1.17" evidence="6"/>
<dbReference type="GO" id="GO:0016652">
    <property type="term" value="F:oxidoreductase activity, acting on NAD(P)H as acceptor"/>
    <property type="evidence" value="ECO:0007669"/>
    <property type="project" value="UniProtKB-UniRule"/>
</dbReference>
<comment type="function">
    <text evidence="6">Quinone reductase that provides resistance to thiol-specific stress caused by electrophilic quinones.</text>
</comment>
<organism evidence="8 10">
    <name type="scientific">Methylosinus sporium</name>
    <dbReference type="NCBI Taxonomy" id="428"/>
    <lineage>
        <taxon>Bacteria</taxon>
        <taxon>Pseudomonadati</taxon>
        <taxon>Pseudomonadota</taxon>
        <taxon>Alphaproteobacteria</taxon>
        <taxon>Hyphomicrobiales</taxon>
        <taxon>Methylocystaceae</taxon>
        <taxon>Methylosinus</taxon>
    </lineage>
</organism>
<evidence type="ECO:0000256" key="3">
    <source>
        <dbReference type="ARBA" id="ARBA00023002"/>
    </source>
</evidence>
<reference evidence="8 10" key="1">
    <citation type="journal article" date="2018" name="Appl. Microbiol. Biotechnol.">
        <title>Co-cultivation of the strictly anaerobic methanogen Methanosarcina barkeri with aerobic methanotrophs in an oxygen-limited membrane bioreactor.</title>
        <authorList>
            <person name="In 't Zandt M.H."/>
            <person name="van den Bosch T.J.M."/>
            <person name="Rijkers R."/>
            <person name="van Kessel M.A.H.J."/>
            <person name="Jetten M.S.M."/>
            <person name="Welte C.U."/>
        </authorList>
    </citation>
    <scope>NUCLEOTIDE SEQUENCE [LARGE SCALE GENOMIC DNA]</scope>
    <source>
        <strain evidence="8 10">DSM 17706</strain>
    </source>
</reference>
<feature type="binding site" evidence="6">
    <location>
        <begin position="96"/>
        <end position="99"/>
    </location>
    <ligand>
        <name>FMN</name>
        <dbReference type="ChEBI" id="CHEBI:58210"/>
    </ligand>
</feature>
<reference evidence="9 11" key="3">
    <citation type="submission" date="2019-07" db="EMBL/GenBank/DDBJ databases">
        <title>Ln-dependent methylotrophs.</title>
        <authorList>
            <person name="Tani A."/>
        </authorList>
    </citation>
    <scope>NUCLEOTIDE SEQUENCE [LARGE SCALE GENOMIC DNA]</scope>
    <source>
        <strain evidence="9 11">SM89A</strain>
    </source>
</reference>
<comment type="catalytic activity">
    <reaction evidence="5">
        <text>N,N-dimethyl-1,4-phenylenediamine + anthranilate + 2 NAD(+) = 2-(4-dimethylaminophenyl)diazenylbenzoate + 2 NADH + 2 H(+)</text>
        <dbReference type="Rhea" id="RHEA:55872"/>
        <dbReference type="ChEBI" id="CHEBI:15378"/>
        <dbReference type="ChEBI" id="CHEBI:15783"/>
        <dbReference type="ChEBI" id="CHEBI:16567"/>
        <dbReference type="ChEBI" id="CHEBI:57540"/>
        <dbReference type="ChEBI" id="CHEBI:57945"/>
        <dbReference type="ChEBI" id="CHEBI:71579"/>
        <dbReference type="EC" id="1.7.1.17"/>
    </reaction>
    <physiologicalReaction direction="right-to-left" evidence="5">
        <dbReference type="Rhea" id="RHEA:55874"/>
    </physiologicalReaction>
</comment>
<feature type="binding site" evidence="6">
    <location>
        <position position="10"/>
    </location>
    <ligand>
        <name>FMN</name>
        <dbReference type="ChEBI" id="CHEBI:58210"/>
    </ligand>
</feature>
<dbReference type="EC" id="1.6.5.-" evidence="6"/>
<feature type="binding site" evidence="6">
    <location>
        <begin position="16"/>
        <end position="18"/>
    </location>
    <ligand>
        <name>FMN</name>
        <dbReference type="ChEBI" id="CHEBI:58210"/>
    </ligand>
</feature>
<keyword evidence="4 6" id="KW-0520">NAD</keyword>
<evidence type="ECO:0000256" key="2">
    <source>
        <dbReference type="ARBA" id="ARBA00022643"/>
    </source>
</evidence>
<dbReference type="GO" id="GO:0009055">
    <property type="term" value="F:electron transfer activity"/>
    <property type="evidence" value="ECO:0007669"/>
    <property type="project" value="UniProtKB-UniRule"/>
</dbReference>
<keyword evidence="3 6" id="KW-0560">Oxidoreductase</keyword>
<comment type="function">
    <text evidence="6">Also exhibits azoreductase activity. Catalyzes the reductive cleavage of the azo bond in aromatic azo compounds to the corresponding amines.</text>
</comment>
<dbReference type="Gene3D" id="3.40.50.360">
    <property type="match status" value="1"/>
</dbReference>
<dbReference type="RefSeq" id="WP_108917867.1">
    <property type="nucleotide sequence ID" value="NZ_BGJY01000001.1"/>
</dbReference>
<keyword evidence="2 6" id="KW-0288">FMN</keyword>
<dbReference type="HAMAP" id="MF_01216">
    <property type="entry name" value="Azoreductase_type1"/>
    <property type="match status" value="1"/>
</dbReference>
<dbReference type="SUPFAM" id="SSF52218">
    <property type="entry name" value="Flavoproteins"/>
    <property type="match status" value="1"/>
</dbReference>
<comment type="caution">
    <text evidence="8">The sequence shown here is derived from an EMBL/GenBank/DDBJ whole genome shotgun (WGS) entry which is preliminary data.</text>
</comment>
<comment type="catalytic activity">
    <reaction evidence="6">
        <text>2 a quinone + NADH + H(+) = 2 a 1,4-benzosemiquinone + NAD(+)</text>
        <dbReference type="Rhea" id="RHEA:65952"/>
        <dbReference type="ChEBI" id="CHEBI:15378"/>
        <dbReference type="ChEBI" id="CHEBI:57540"/>
        <dbReference type="ChEBI" id="CHEBI:57945"/>
        <dbReference type="ChEBI" id="CHEBI:132124"/>
        <dbReference type="ChEBI" id="CHEBI:134225"/>
    </reaction>
</comment>
<dbReference type="EMBL" id="PUIV01000024">
    <property type="protein sequence ID" value="PWB93291.1"/>
    <property type="molecule type" value="Genomic_DNA"/>
</dbReference>
<protein>
    <recommendedName>
        <fullName evidence="6">FMN dependent NADH:quinone oxidoreductase</fullName>
        <ecNumber evidence="6">1.6.5.-</ecNumber>
    </recommendedName>
    <alternativeName>
        <fullName evidence="6">Azo-dye reductase</fullName>
    </alternativeName>
    <alternativeName>
        <fullName evidence="6">FMN-dependent NADH-azo compound oxidoreductase</fullName>
    </alternativeName>
    <alternativeName>
        <fullName evidence="6">FMN-dependent NADH-azoreductase</fullName>
        <ecNumber evidence="6">1.7.1.17</ecNumber>
    </alternativeName>
</protein>
<reference evidence="8" key="2">
    <citation type="submission" date="2018-02" db="EMBL/GenBank/DDBJ databases">
        <authorList>
            <person name="Cohen D.B."/>
            <person name="Kent A.D."/>
        </authorList>
    </citation>
    <scope>NUCLEOTIDE SEQUENCE</scope>
    <source>
        <strain evidence="8">DSM 17706</strain>
    </source>
</reference>
<evidence type="ECO:0000313" key="10">
    <source>
        <dbReference type="Proteomes" id="UP000245137"/>
    </source>
</evidence>
<evidence type="ECO:0000313" key="11">
    <source>
        <dbReference type="Proteomes" id="UP000316781"/>
    </source>
</evidence>
<keyword evidence="1 6" id="KW-0285">Flavoprotein</keyword>
<dbReference type="PANTHER" id="PTHR43741">
    <property type="entry name" value="FMN-DEPENDENT NADH-AZOREDUCTASE 1"/>
    <property type="match status" value="1"/>
</dbReference>
<dbReference type="Proteomes" id="UP000316781">
    <property type="component" value="Unassembled WGS sequence"/>
</dbReference>
<dbReference type="Proteomes" id="UP000245137">
    <property type="component" value="Unassembled WGS sequence"/>
</dbReference>
<accession>A0A2U1SNV2</accession>
<comment type="subunit">
    <text evidence="6">Homodimer.</text>
</comment>
<comment type="similarity">
    <text evidence="6">Belongs to the azoreductase type 1 family.</text>
</comment>
<evidence type="ECO:0000256" key="4">
    <source>
        <dbReference type="ARBA" id="ARBA00023027"/>
    </source>
</evidence>
<feature type="domain" description="Flavodoxin-like fold" evidence="7">
    <location>
        <begin position="3"/>
        <end position="201"/>
    </location>
</feature>
<evidence type="ECO:0000256" key="6">
    <source>
        <dbReference type="HAMAP-Rule" id="MF_01216"/>
    </source>
</evidence>
<dbReference type="Pfam" id="PF02525">
    <property type="entry name" value="Flavodoxin_2"/>
    <property type="match status" value="1"/>
</dbReference>
<proteinExistence type="inferred from homology"/>
<dbReference type="OrthoDB" id="9787136at2"/>
<dbReference type="AlphaFoldDB" id="A0A2U1SNV2"/>
<evidence type="ECO:0000313" key="8">
    <source>
        <dbReference type="EMBL" id="PWB93291.1"/>
    </source>
</evidence>
<name>A0A2U1SNV2_METSR</name>
<dbReference type="InterPro" id="IPR023048">
    <property type="entry name" value="NADH:quinone_OxRdtase_FMN_depd"/>
</dbReference>
<dbReference type="PANTHER" id="PTHR43741:SF4">
    <property type="entry name" value="FMN-DEPENDENT NADH:QUINONE OXIDOREDUCTASE"/>
    <property type="match status" value="1"/>
</dbReference>
<evidence type="ECO:0000313" key="9">
    <source>
        <dbReference type="EMBL" id="TRL23910.1"/>
    </source>
</evidence>
<dbReference type="GO" id="GO:0016655">
    <property type="term" value="F:oxidoreductase activity, acting on NAD(P)H, quinone or similar compound as acceptor"/>
    <property type="evidence" value="ECO:0007669"/>
    <property type="project" value="InterPro"/>
</dbReference>
<dbReference type="InterPro" id="IPR029039">
    <property type="entry name" value="Flavoprotein-like_sf"/>
</dbReference>
<evidence type="ECO:0000259" key="7">
    <source>
        <dbReference type="Pfam" id="PF02525"/>
    </source>
</evidence>
<keyword evidence="10" id="KW-1185">Reference proteome</keyword>
<comment type="caution">
    <text evidence="6">Lacks conserved residue(s) required for the propagation of feature annotation.</text>
</comment>
<evidence type="ECO:0000256" key="1">
    <source>
        <dbReference type="ARBA" id="ARBA00022630"/>
    </source>
</evidence>
<gene>
    <name evidence="6" type="primary">azoR</name>
    <name evidence="8" type="ORF">C5689_13925</name>
    <name evidence="9" type="ORF">FM996_20510</name>
</gene>